<organism evidence="1 2">
    <name type="scientific">Aequitasia blattaphilus</name>
    <dbReference type="NCBI Taxonomy" id="2949332"/>
    <lineage>
        <taxon>Bacteria</taxon>
        <taxon>Bacillati</taxon>
        <taxon>Bacillota</taxon>
        <taxon>Clostridia</taxon>
        <taxon>Lachnospirales</taxon>
        <taxon>Lachnospiraceae</taxon>
        <taxon>Aequitasia</taxon>
    </lineage>
</organism>
<dbReference type="Pfam" id="PF13483">
    <property type="entry name" value="Lactamase_B_3"/>
    <property type="match status" value="1"/>
</dbReference>
<dbReference type="PANTHER" id="PTHR42967:SF1">
    <property type="entry name" value="MBL FOLD METALLO-HYDROLASE"/>
    <property type="match status" value="1"/>
</dbReference>
<dbReference type="SUPFAM" id="SSF56281">
    <property type="entry name" value="Metallo-hydrolase/oxidoreductase"/>
    <property type="match status" value="1"/>
</dbReference>
<gene>
    <name evidence="1" type="ORF">NK125_03850</name>
</gene>
<evidence type="ECO:0000313" key="1">
    <source>
        <dbReference type="EMBL" id="MCP1101547.1"/>
    </source>
</evidence>
<accession>A0ABT1E6U1</accession>
<dbReference type="Gene3D" id="3.60.15.10">
    <property type="entry name" value="Ribonuclease Z/Hydroxyacylglutathione hydrolase-like"/>
    <property type="match status" value="1"/>
</dbReference>
<dbReference type="InterPro" id="IPR036866">
    <property type="entry name" value="RibonucZ/Hydroxyglut_hydro"/>
</dbReference>
<protein>
    <submittedName>
        <fullName evidence="1">MBL fold metallo-hydrolase</fullName>
    </submittedName>
</protein>
<comment type="caution">
    <text evidence="1">The sequence shown here is derived from an EMBL/GenBank/DDBJ whole genome shotgun (WGS) entry which is preliminary data.</text>
</comment>
<proteinExistence type="predicted"/>
<keyword evidence="2" id="KW-1185">Reference proteome</keyword>
<name>A0ABT1E6U1_9FIRM</name>
<dbReference type="PANTHER" id="PTHR42967">
    <property type="entry name" value="METAL DEPENDENT HYDROLASE"/>
    <property type="match status" value="1"/>
</dbReference>
<sequence length="228" mass="27622">MKVTYVNHSGFVVEFDDKILVFDYYRGELPKFDKSKSIYVFVSHGHEDHFNQEIFKWKSKFQKVVYILASEINDSSWDETISVFPNQEIKLSDEFIIRTLPSTDEGVAFLINVDKKTLFHAGDLHWWHWNGETDLFNQEMERDYKKYIEEVKGEHIDFAFIPLDPRQQNAYYWGMLYFLENMDVSYVFPMHMWGRYRIVTELLEKQEMQPYRDKIIRITRENESFNFN</sequence>
<dbReference type="EMBL" id="JAMZFW010000004">
    <property type="protein sequence ID" value="MCP1101547.1"/>
    <property type="molecule type" value="Genomic_DNA"/>
</dbReference>
<reference evidence="1 2" key="1">
    <citation type="journal article" date="2022" name="Genome Biol. Evol.">
        <title>Host diet, physiology and behaviors set the stage for Lachnospiraceae cladogenesis.</title>
        <authorList>
            <person name="Vera-Ponce De Leon A."/>
            <person name="Schneider M."/>
            <person name="Jahnes B.C."/>
            <person name="Sadowski V."/>
            <person name="Camuy-Velez L.A."/>
            <person name="Duan J."/>
            <person name="Sabree Z.L."/>
        </authorList>
    </citation>
    <scope>NUCLEOTIDE SEQUENCE [LARGE SCALE GENOMIC DNA]</scope>
    <source>
        <strain evidence="1 2">PAL113</strain>
    </source>
</reference>
<dbReference type="RefSeq" id="WP_262065334.1">
    <property type="nucleotide sequence ID" value="NZ_JAMXOD010000004.1"/>
</dbReference>
<dbReference type="Proteomes" id="UP001523566">
    <property type="component" value="Unassembled WGS sequence"/>
</dbReference>
<evidence type="ECO:0000313" key="2">
    <source>
        <dbReference type="Proteomes" id="UP001523566"/>
    </source>
</evidence>